<dbReference type="AlphaFoldDB" id="A0A7N2MTI4"/>
<evidence type="ECO:0000256" key="3">
    <source>
        <dbReference type="ARBA" id="ARBA00022741"/>
    </source>
</evidence>
<keyword evidence="5" id="KW-0067">ATP-binding</keyword>
<reference evidence="7" key="2">
    <citation type="submission" date="2021-01" db="UniProtKB">
        <authorList>
            <consortium name="EnsemblPlants"/>
        </authorList>
    </citation>
    <scope>IDENTIFICATION</scope>
</reference>
<keyword evidence="2" id="KW-0808">Transferase</keyword>
<accession>A0A7N2MTI4</accession>
<evidence type="ECO:0000259" key="6">
    <source>
        <dbReference type="Pfam" id="PF00294"/>
    </source>
</evidence>
<dbReference type="PANTHER" id="PTHR43085:SF1">
    <property type="entry name" value="PSEUDOURIDINE KINASE-RELATED"/>
    <property type="match status" value="1"/>
</dbReference>
<reference evidence="7 8" key="1">
    <citation type="journal article" date="2016" name="G3 (Bethesda)">
        <title>First Draft Assembly and Annotation of the Genome of a California Endemic Oak Quercus lobata Nee (Fagaceae).</title>
        <authorList>
            <person name="Sork V.L."/>
            <person name="Fitz-Gibbon S.T."/>
            <person name="Puiu D."/>
            <person name="Crepeau M."/>
            <person name="Gugger P.F."/>
            <person name="Sherman R."/>
            <person name="Stevens K."/>
            <person name="Langley C.H."/>
            <person name="Pellegrini M."/>
            <person name="Salzberg S.L."/>
        </authorList>
    </citation>
    <scope>NUCLEOTIDE SEQUENCE [LARGE SCALE GENOMIC DNA]</scope>
    <source>
        <strain evidence="7 8">cv. SW786</strain>
    </source>
</reference>
<name>A0A7N2MTI4_QUELO</name>
<dbReference type="PANTHER" id="PTHR43085">
    <property type="entry name" value="HEXOKINASE FAMILY MEMBER"/>
    <property type="match status" value="1"/>
</dbReference>
<dbReference type="InterPro" id="IPR011611">
    <property type="entry name" value="PfkB_dom"/>
</dbReference>
<evidence type="ECO:0000313" key="8">
    <source>
        <dbReference type="Proteomes" id="UP000594261"/>
    </source>
</evidence>
<organism evidence="7 8">
    <name type="scientific">Quercus lobata</name>
    <name type="common">Valley oak</name>
    <dbReference type="NCBI Taxonomy" id="97700"/>
    <lineage>
        <taxon>Eukaryota</taxon>
        <taxon>Viridiplantae</taxon>
        <taxon>Streptophyta</taxon>
        <taxon>Embryophyta</taxon>
        <taxon>Tracheophyta</taxon>
        <taxon>Spermatophyta</taxon>
        <taxon>Magnoliopsida</taxon>
        <taxon>eudicotyledons</taxon>
        <taxon>Gunneridae</taxon>
        <taxon>Pentapetalae</taxon>
        <taxon>rosids</taxon>
        <taxon>fabids</taxon>
        <taxon>Fagales</taxon>
        <taxon>Fagaceae</taxon>
        <taxon>Quercus</taxon>
    </lineage>
</organism>
<dbReference type="Proteomes" id="UP000594261">
    <property type="component" value="Chromosome 11"/>
</dbReference>
<evidence type="ECO:0000256" key="4">
    <source>
        <dbReference type="ARBA" id="ARBA00022777"/>
    </source>
</evidence>
<keyword evidence="3" id="KW-0547">Nucleotide-binding</keyword>
<evidence type="ECO:0000256" key="5">
    <source>
        <dbReference type="ARBA" id="ARBA00022840"/>
    </source>
</evidence>
<dbReference type="GO" id="GO:0005829">
    <property type="term" value="C:cytosol"/>
    <property type="evidence" value="ECO:0007669"/>
    <property type="project" value="TreeGrafter"/>
</dbReference>
<comment type="similarity">
    <text evidence="1">Belongs to the carbohydrate kinase PfkB family.</text>
</comment>
<evidence type="ECO:0000313" key="7">
    <source>
        <dbReference type="EnsemblPlants" id="QL11p003671:mrna"/>
    </source>
</evidence>
<dbReference type="InterPro" id="IPR029056">
    <property type="entry name" value="Ribokinase-like"/>
</dbReference>
<proteinExistence type="inferred from homology"/>
<dbReference type="EnsemblPlants" id="QL11p003671:mrna">
    <property type="protein sequence ID" value="QL11p003671:mrna"/>
    <property type="gene ID" value="QL11p003671"/>
</dbReference>
<dbReference type="Gene3D" id="2.20.150.10">
    <property type="entry name" value="putative 5-dehydro-2- deoxygluconokinase"/>
    <property type="match status" value="1"/>
</dbReference>
<dbReference type="EMBL" id="LRBV02000011">
    <property type="status" value="NOT_ANNOTATED_CDS"/>
    <property type="molecule type" value="Genomic_DNA"/>
</dbReference>
<evidence type="ECO:0000256" key="1">
    <source>
        <dbReference type="ARBA" id="ARBA00010688"/>
    </source>
</evidence>
<protein>
    <recommendedName>
        <fullName evidence="6">Carbohydrate kinase PfkB domain-containing protein</fullName>
    </recommendedName>
</protein>
<dbReference type="GO" id="GO:0005524">
    <property type="term" value="F:ATP binding"/>
    <property type="evidence" value="ECO:0007669"/>
    <property type="project" value="UniProtKB-KW"/>
</dbReference>
<dbReference type="Pfam" id="PF00294">
    <property type="entry name" value="PfkB"/>
    <property type="match status" value="1"/>
</dbReference>
<keyword evidence="8" id="KW-1185">Reference proteome</keyword>
<dbReference type="GO" id="GO:0008865">
    <property type="term" value="F:fructokinase activity"/>
    <property type="evidence" value="ECO:0007669"/>
    <property type="project" value="TreeGrafter"/>
</dbReference>
<dbReference type="Gramene" id="QL11p003671:mrna">
    <property type="protein sequence ID" value="QL11p003671:mrna"/>
    <property type="gene ID" value="QL11p003671"/>
</dbReference>
<dbReference type="InParanoid" id="A0A7N2MTI4"/>
<dbReference type="Gene3D" id="3.40.1190.20">
    <property type="match status" value="1"/>
</dbReference>
<sequence length="124" mass="12847">MLTSFFPVQTELPGFQLLSVLGKAFIGDGITETKESTLVVCFGELLIDFVPTISRLSMAEAPAFKKAAGGAPANVAVGIAHLGGTSAFIGKTFATFTNSPKEAKPESFDANAFTTVSKSPSTIA</sequence>
<feature type="domain" description="Carbohydrate kinase PfkB" evidence="6">
    <location>
        <begin position="37"/>
        <end position="91"/>
    </location>
</feature>
<dbReference type="InterPro" id="IPR050306">
    <property type="entry name" value="PfkB_Carbo_kinase"/>
</dbReference>
<dbReference type="InterPro" id="IPR023314">
    <property type="entry name" value="Myo_inos_IolC-like_sf"/>
</dbReference>
<dbReference type="GO" id="GO:0006000">
    <property type="term" value="P:fructose metabolic process"/>
    <property type="evidence" value="ECO:0007669"/>
    <property type="project" value="TreeGrafter"/>
</dbReference>
<keyword evidence="4" id="KW-0418">Kinase</keyword>
<evidence type="ECO:0000256" key="2">
    <source>
        <dbReference type="ARBA" id="ARBA00022679"/>
    </source>
</evidence>
<dbReference type="SUPFAM" id="SSF53613">
    <property type="entry name" value="Ribokinase-like"/>
    <property type="match status" value="1"/>
</dbReference>